<evidence type="ECO:0000256" key="1">
    <source>
        <dbReference type="ARBA" id="ARBA00004141"/>
    </source>
</evidence>
<protein>
    <submittedName>
        <fullName evidence="7">3-oxo-5-alpha-steroid 4-dehydrogenase</fullName>
    </submittedName>
</protein>
<evidence type="ECO:0000256" key="3">
    <source>
        <dbReference type="ARBA" id="ARBA00022989"/>
    </source>
</evidence>
<dbReference type="InterPro" id="IPR001104">
    <property type="entry name" value="3-oxo-5_a-steroid_4-DH_C"/>
</dbReference>
<sequence length="266" mass="30086">MQWYTGNTFYDTALTFGFVYAALIFVGSFFGTAAYGGRFGGGKKRKGIKLNSKVGWVVMELPGLLVFPIVFFQGANAWQPVPLFFLAVWMFHYTNRALVAPLLMRVQPGSESSFALNVVIAGWLTLLLHGYFNAEYIAELGSHYTVDWFSDPRFIIGLAIYLFGFTLNVHSDYILRNLRSKNPSPDEPRYKIPYGGGFKFVSCPQYLGEILSFVGFTVMTWNFGAVFVLAMTVGNLVPRAIYTHRWFHKTFPEYPTERKAIIPGIL</sequence>
<dbReference type="GO" id="GO:0008202">
    <property type="term" value="P:steroid metabolic process"/>
    <property type="evidence" value="ECO:0007669"/>
    <property type="project" value="InterPro"/>
</dbReference>
<feature type="transmembrane region" description="Helical" evidence="5">
    <location>
        <begin position="114"/>
        <end position="134"/>
    </location>
</feature>
<dbReference type="InterPro" id="IPR016636">
    <property type="entry name" value="3-oxo-5-alpha-steroid_4-DH"/>
</dbReference>
<dbReference type="PROSITE" id="PS50244">
    <property type="entry name" value="S5A_REDUCTASE"/>
    <property type="match status" value="1"/>
</dbReference>
<dbReference type="EMBL" id="SPIA01000001">
    <property type="protein sequence ID" value="TFH68802.1"/>
    <property type="molecule type" value="Genomic_DNA"/>
</dbReference>
<evidence type="ECO:0000259" key="6">
    <source>
        <dbReference type="Pfam" id="PF02544"/>
    </source>
</evidence>
<reference evidence="7 8" key="1">
    <citation type="submission" date="2019-03" db="EMBL/GenBank/DDBJ databases">
        <title>Draft genome of Gammaproteobacteria bacterium LSUCC0057, a member of the SAR92 clade.</title>
        <authorList>
            <person name="Lanclos V.C."/>
            <person name="Doiron C."/>
            <person name="Henson M.W."/>
            <person name="Thrash J.C."/>
        </authorList>
    </citation>
    <scope>NUCLEOTIDE SEQUENCE [LARGE SCALE GENOMIC DNA]</scope>
    <source>
        <strain evidence="7 8">LSUCC0057</strain>
    </source>
</reference>
<accession>A0A4Y8UK86</accession>
<comment type="subcellular location">
    <subcellularLocation>
        <location evidence="1">Membrane</location>
        <topology evidence="1">Multi-pass membrane protein</topology>
    </subcellularLocation>
</comment>
<feature type="transmembrane region" description="Helical" evidence="5">
    <location>
        <begin position="81"/>
        <end position="102"/>
    </location>
</feature>
<dbReference type="PANTHER" id="PTHR10556">
    <property type="entry name" value="3-OXO-5-ALPHA-STEROID 4-DEHYDROGENASE"/>
    <property type="match status" value="1"/>
</dbReference>
<dbReference type="GO" id="GO:0016020">
    <property type="term" value="C:membrane"/>
    <property type="evidence" value="ECO:0007669"/>
    <property type="project" value="UniProtKB-SubCell"/>
</dbReference>
<gene>
    <name evidence="7" type="ORF">E3W66_02295</name>
</gene>
<dbReference type="Pfam" id="PF02544">
    <property type="entry name" value="Steroid_dh"/>
    <property type="match status" value="1"/>
</dbReference>
<comment type="caution">
    <text evidence="7">The sequence shown here is derived from an EMBL/GenBank/DDBJ whole genome shotgun (WGS) entry which is preliminary data.</text>
</comment>
<organism evidence="7 8">
    <name type="scientific">Gammaproteobacteria bacterium LSUCC0057</name>
    <dbReference type="NCBI Taxonomy" id="2559237"/>
    <lineage>
        <taxon>Bacteria</taxon>
        <taxon>Pseudomonadati</taxon>
        <taxon>Pseudomonadota</taxon>
        <taxon>Gammaproteobacteria</taxon>
        <taxon>Cellvibrionales</taxon>
        <taxon>Porticoccaceae</taxon>
        <taxon>SAR92 clade</taxon>
    </lineage>
</organism>
<dbReference type="PANTHER" id="PTHR10556:SF35">
    <property type="entry name" value="3-OXO-5-ALPHA-STEROID 4-DEHYDROGENASE FAMILY PROTEIN"/>
    <property type="match status" value="1"/>
</dbReference>
<dbReference type="AlphaFoldDB" id="A0A4Y8UK86"/>
<evidence type="ECO:0000256" key="2">
    <source>
        <dbReference type="ARBA" id="ARBA00022692"/>
    </source>
</evidence>
<feature type="transmembrane region" description="Helical" evidence="5">
    <location>
        <begin position="12"/>
        <end position="35"/>
    </location>
</feature>
<dbReference type="Gene3D" id="1.20.120.1630">
    <property type="match status" value="1"/>
</dbReference>
<dbReference type="OrthoDB" id="4688552at2"/>
<dbReference type="GO" id="GO:0003865">
    <property type="term" value="F:3-oxo-5-alpha-steroid 4-dehydrogenase activity"/>
    <property type="evidence" value="ECO:0007669"/>
    <property type="project" value="InterPro"/>
</dbReference>
<keyword evidence="8" id="KW-1185">Reference proteome</keyword>
<evidence type="ECO:0000256" key="4">
    <source>
        <dbReference type="ARBA" id="ARBA00023136"/>
    </source>
</evidence>
<evidence type="ECO:0000256" key="5">
    <source>
        <dbReference type="SAM" id="Phobius"/>
    </source>
</evidence>
<feature type="domain" description="3-oxo-5-alpha-steroid 4-dehydrogenase C-terminal" evidence="6">
    <location>
        <begin position="116"/>
        <end position="266"/>
    </location>
</feature>
<feature type="transmembrane region" description="Helical" evidence="5">
    <location>
        <begin position="154"/>
        <end position="175"/>
    </location>
</feature>
<feature type="transmembrane region" description="Helical" evidence="5">
    <location>
        <begin position="56"/>
        <end position="75"/>
    </location>
</feature>
<dbReference type="Proteomes" id="UP000298133">
    <property type="component" value="Unassembled WGS sequence"/>
</dbReference>
<dbReference type="PIRSF" id="PIRSF015596">
    <property type="entry name" value="5_alpha-SR2"/>
    <property type="match status" value="1"/>
</dbReference>
<keyword evidence="3 5" id="KW-1133">Transmembrane helix</keyword>
<keyword evidence="2 5" id="KW-0812">Transmembrane</keyword>
<name>A0A4Y8UK86_9GAMM</name>
<dbReference type="InterPro" id="IPR039357">
    <property type="entry name" value="SRD5A/TECR"/>
</dbReference>
<proteinExistence type="predicted"/>
<evidence type="ECO:0000313" key="8">
    <source>
        <dbReference type="Proteomes" id="UP000298133"/>
    </source>
</evidence>
<keyword evidence="4 5" id="KW-0472">Membrane</keyword>
<evidence type="ECO:0000313" key="7">
    <source>
        <dbReference type="EMBL" id="TFH68802.1"/>
    </source>
</evidence>